<organism evidence="1">
    <name type="scientific">uncultured Acetobacteraceae bacterium</name>
    <dbReference type="NCBI Taxonomy" id="169975"/>
    <lineage>
        <taxon>Bacteria</taxon>
        <taxon>Pseudomonadati</taxon>
        <taxon>Pseudomonadota</taxon>
        <taxon>Alphaproteobacteria</taxon>
        <taxon>Acetobacterales</taxon>
        <taxon>Acetobacteraceae</taxon>
        <taxon>environmental samples</taxon>
    </lineage>
</organism>
<accession>A0A6J4H639</accession>
<reference evidence="1" key="1">
    <citation type="submission" date="2020-02" db="EMBL/GenBank/DDBJ databases">
        <authorList>
            <person name="Meier V. D."/>
        </authorList>
    </citation>
    <scope>NUCLEOTIDE SEQUENCE</scope>
    <source>
        <strain evidence="1">AVDCRST_MAG04</strain>
    </source>
</reference>
<dbReference type="AlphaFoldDB" id="A0A6J4H639"/>
<dbReference type="InterPro" id="IPR029063">
    <property type="entry name" value="SAM-dependent_MTases_sf"/>
</dbReference>
<dbReference type="Pfam" id="PF13489">
    <property type="entry name" value="Methyltransf_23"/>
    <property type="match status" value="1"/>
</dbReference>
<gene>
    <name evidence="1" type="ORF">AVDCRST_MAG04-184</name>
</gene>
<name>A0A6J4H639_9PROT</name>
<evidence type="ECO:0000313" key="1">
    <source>
        <dbReference type="EMBL" id="CAA9212492.1"/>
    </source>
</evidence>
<dbReference type="PANTHER" id="PTHR43861">
    <property type="entry name" value="TRANS-ACONITATE 2-METHYLTRANSFERASE-RELATED"/>
    <property type="match status" value="1"/>
</dbReference>
<protein>
    <submittedName>
        <fullName evidence="1">Uncharacterized protein</fullName>
    </submittedName>
</protein>
<dbReference type="EMBL" id="CADCTL010000011">
    <property type="protein sequence ID" value="CAA9212492.1"/>
    <property type="molecule type" value="Genomic_DNA"/>
</dbReference>
<dbReference type="SUPFAM" id="SSF53335">
    <property type="entry name" value="S-adenosyl-L-methionine-dependent methyltransferases"/>
    <property type="match status" value="1"/>
</dbReference>
<dbReference type="Gene3D" id="3.40.50.150">
    <property type="entry name" value="Vaccinia Virus protein VP39"/>
    <property type="match status" value="1"/>
</dbReference>
<proteinExistence type="predicted"/>
<sequence length="250" mass="28022">MSTQLRYLQSYSAVVQGYLAAYPEDEAMAWAVGGGLETFERFGVLEHSLLRMFGLRDDSRVVDVGCGASRLARQLARCPDMRYFGIDVVKELLDYTRRKVTRPDFAFQLVAGNTIPVADAQADFVTFFSVFTHLLHEESYAYLEQTRRVLAPGGRVVFSFLEFANASHWAVFDGNVDWVRKRSYLGHINVFMHQEDLRLWAQRLGFEVVAMAAGDAPSVRVTERTATGAVPAGEYALGQSYCVLEKPRAG</sequence>
<dbReference type="CDD" id="cd02440">
    <property type="entry name" value="AdoMet_MTases"/>
    <property type="match status" value="1"/>
</dbReference>